<evidence type="ECO:0000313" key="5">
    <source>
        <dbReference type="Proteomes" id="UP000464186"/>
    </source>
</evidence>
<feature type="domain" description="PcRGLX/YetA-like N-terminal RIFT barrel" evidence="1">
    <location>
        <begin position="2"/>
        <end position="67"/>
    </location>
</feature>
<dbReference type="PANTHER" id="PTHR40081">
    <property type="entry name" value="CONCANAVALIN A-LIKE LECTIN/GLUCANASE"/>
    <property type="match status" value="1"/>
</dbReference>
<dbReference type="InterPro" id="IPR048331">
    <property type="entry name" value="PcRGLX/YetA_3rd"/>
</dbReference>
<name>A0A6P1NNF7_9MICC</name>
<evidence type="ECO:0000259" key="2">
    <source>
        <dbReference type="Pfam" id="PF21345"/>
    </source>
</evidence>
<gene>
    <name evidence="4" type="ORF">GU243_11815</name>
</gene>
<dbReference type="AlphaFoldDB" id="A0A6P1NNF7"/>
<keyword evidence="5" id="KW-1185">Reference proteome</keyword>
<dbReference type="InterPro" id="IPR048330">
    <property type="entry name" value="PcRGLX/YetA_2nd"/>
</dbReference>
<sequence length="860" mass="94543">MKWLEQAPRVDTAVQFGRPWAQGELGAAGVPGVRLADAALAHEARPLAYWPDGTVKWTAHAVVVPGGTEAAALEPVLAGAFASELAPAFGSGPATADALPTRLLASSDGGTIIVDTGAFTVTIPTGTGEAGGELSGPFTAPDGRQLGDALRLVVSAPDAQASVESADIETPGSVRTVVRIEGAVAAGGTELLRFIIRLTFFAGQATVQVTQTLLFQDAAKDRIIKGVGLRLDRSLNGDLLNRRVSIAGDTAVYTEPVQSVYSRPFSGDNPDYARQLAGQAVAETKETAEVFAVGRQNAVWSTFRVTQESEDYFRLEKQANARLLPVRMGKGHRSQGLVYAGDTTGGVAVTLRGFWQKFPAALEVDGMAGDSAAFTAWSWAESVEPMDLRHYTDECHVPSAYEGFDELRSTPEGVANTSHISFDFVDASPSNDWLWELACERQQPAQPVCDPELYYSSRAAGTTWGLPETVPAGAAVEQRLDGLVEFYTQEVEQRGWYGYWNYGDFMHSYDQYRHQWRYDLGGFAWANNELAPNMWLWQSFLRTGDARAFRLAEAMTWHSAEVDRHHFGEYSRLGSRHNVVHWGCGCKEVRISMAGLHRYYYFITGDERIGELLSEVRDAEHALDRLDPMREFYERTPERTHIRIGPDWSALVSNWFSEWERTGDTQWKDRITKGISQLEAMPHGLLSGPTLELDASGLDLHHMFTGTEGGFHMIIAFGAPQVWMEVAEALDHDGFRRMLADFGRFYALPEAEKQRLTGGALNDTHFSWPSMATGMMAYGAWYYRDEELAATAWKILLENASGGLTTPFAASLQQAQTWRSVVEHPNISTNWASQWGLNAMLCLELIGPPGSPAGPITHVT</sequence>
<accession>A0A6P1NNF7</accession>
<dbReference type="PANTHER" id="PTHR40081:SF1">
    <property type="entry name" value="TAT PATHWAY SIGNAL SEQUENCE DOMAIN PROTEIN"/>
    <property type="match status" value="1"/>
</dbReference>
<evidence type="ECO:0000313" key="4">
    <source>
        <dbReference type="EMBL" id="QHK20307.1"/>
    </source>
</evidence>
<reference evidence="4 5" key="1">
    <citation type="submission" date="2020-01" db="EMBL/GenBank/DDBJ databases">
        <title>Pseudarthrobacter psychrotolerans sp. nov., isolated from antarctic soil.</title>
        <authorList>
            <person name="Shin Y."/>
            <person name="Park W."/>
        </authorList>
    </citation>
    <scope>NUCLEOTIDE SEQUENCE [LARGE SCALE GENOMIC DNA]</scope>
    <source>
        <strain evidence="4 5">YJ56</strain>
    </source>
</reference>
<feature type="domain" description="PcRGLX/YetA-like C-terminal alpha/alpha toroid" evidence="3">
    <location>
        <begin position="444"/>
        <end position="847"/>
    </location>
</feature>
<organism evidence="4 5">
    <name type="scientific">Pseudarthrobacter psychrotolerans</name>
    <dbReference type="NCBI Taxonomy" id="2697569"/>
    <lineage>
        <taxon>Bacteria</taxon>
        <taxon>Bacillati</taxon>
        <taxon>Actinomycetota</taxon>
        <taxon>Actinomycetes</taxon>
        <taxon>Micrococcales</taxon>
        <taxon>Micrococcaceae</taxon>
        <taxon>Pseudarthrobacter</taxon>
    </lineage>
</organism>
<feature type="domain" description="PcRGLX/YetA-like central beta-sandwich" evidence="2">
    <location>
        <begin position="156"/>
        <end position="437"/>
    </location>
</feature>
<dbReference type="EMBL" id="CP047898">
    <property type="protein sequence ID" value="QHK20307.1"/>
    <property type="molecule type" value="Genomic_DNA"/>
</dbReference>
<evidence type="ECO:0000259" key="3">
    <source>
        <dbReference type="Pfam" id="PF21346"/>
    </source>
</evidence>
<proteinExistence type="predicted"/>
<evidence type="ECO:0008006" key="6">
    <source>
        <dbReference type="Google" id="ProtNLM"/>
    </source>
</evidence>
<dbReference type="InterPro" id="IPR045793">
    <property type="entry name" value="PcRGLX/YetA-like"/>
</dbReference>
<dbReference type="Proteomes" id="UP000464186">
    <property type="component" value="Chromosome"/>
</dbReference>
<dbReference type="Pfam" id="PF21345">
    <property type="entry name" value="PcRGLX_2nd"/>
    <property type="match status" value="1"/>
</dbReference>
<protein>
    <recommendedName>
        <fullName evidence="6">Tat pathway signal sequence domain protein</fullName>
    </recommendedName>
</protein>
<dbReference type="InterPro" id="IPR048329">
    <property type="entry name" value="PcRGLX_1st"/>
</dbReference>
<dbReference type="Pfam" id="PF21346">
    <property type="entry name" value="PcRGLX_3rd"/>
    <property type="match status" value="1"/>
</dbReference>
<dbReference type="KEGG" id="psey:GU243_11815"/>
<dbReference type="Pfam" id="PF19501">
    <property type="entry name" value="PcRGLX_1st"/>
    <property type="match status" value="1"/>
</dbReference>
<evidence type="ECO:0000259" key="1">
    <source>
        <dbReference type="Pfam" id="PF19501"/>
    </source>
</evidence>